<dbReference type="PANTHER" id="PTHR22954">
    <property type="entry name" value="RETROVIRAL PROTEASE-RELATED"/>
    <property type="match status" value="1"/>
</dbReference>
<sequence>MSLDELKQQRTSTKKNITRIKNIIDASLRPGGKVLSVAEYKCRLGILESYFKQILSIQTDIERLDSEDGGRADLEELYVTTKLVIQSQLAEDNNVSFSDTTCVVQSSSKLPPLKLPTFDGKYSNYQNFITSFKQIIDHEFNLTNIEKFNHLRNCLQGQALETVNAFQVTNENYPKALERLKL</sequence>
<evidence type="ECO:0000313" key="1">
    <source>
        <dbReference type="Proteomes" id="UP001652620"/>
    </source>
</evidence>
<reference evidence="2" key="1">
    <citation type="submission" date="2025-08" db="UniProtKB">
        <authorList>
            <consortium name="RefSeq"/>
        </authorList>
    </citation>
    <scope>IDENTIFICATION</scope>
    <source>
        <tissue evidence="2">Adult</tissue>
    </source>
</reference>
<dbReference type="GeneID" id="125779507"/>
<keyword evidence="1" id="KW-1185">Reference proteome</keyword>
<dbReference type="PANTHER" id="PTHR22954:SF3">
    <property type="entry name" value="PROTEIN CBG08539"/>
    <property type="match status" value="1"/>
</dbReference>
<evidence type="ECO:0000313" key="2">
    <source>
        <dbReference type="RefSeq" id="XP_049316821.1"/>
    </source>
</evidence>
<dbReference type="Proteomes" id="UP001652620">
    <property type="component" value="Chromosome 6"/>
</dbReference>
<protein>
    <submittedName>
        <fullName evidence="2">Uncharacterized protein LOC125779507</fullName>
    </submittedName>
</protein>
<dbReference type="Pfam" id="PF03564">
    <property type="entry name" value="DUF1759"/>
    <property type="match status" value="1"/>
</dbReference>
<accession>A0ABM3K5T6</accession>
<proteinExistence type="predicted"/>
<dbReference type="InterPro" id="IPR005312">
    <property type="entry name" value="DUF1759"/>
</dbReference>
<gene>
    <name evidence="2" type="primary">LOC125779507</name>
</gene>
<dbReference type="RefSeq" id="XP_049316821.1">
    <property type="nucleotide sequence ID" value="XM_049460864.1"/>
</dbReference>
<name>A0ABM3K5T6_BACDO</name>
<organism evidence="1 2">
    <name type="scientific">Bactrocera dorsalis</name>
    <name type="common">Oriental fruit fly</name>
    <name type="synonym">Dacus dorsalis</name>
    <dbReference type="NCBI Taxonomy" id="27457"/>
    <lineage>
        <taxon>Eukaryota</taxon>
        <taxon>Metazoa</taxon>
        <taxon>Ecdysozoa</taxon>
        <taxon>Arthropoda</taxon>
        <taxon>Hexapoda</taxon>
        <taxon>Insecta</taxon>
        <taxon>Pterygota</taxon>
        <taxon>Neoptera</taxon>
        <taxon>Endopterygota</taxon>
        <taxon>Diptera</taxon>
        <taxon>Brachycera</taxon>
        <taxon>Muscomorpha</taxon>
        <taxon>Tephritoidea</taxon>
        <taxon>Tephritidae</taxon>
        <taxon>Bactrocera</taxon>
        <taxon>Bactrocera</taxon>
    </lineage>
</organism>